<comment type="caution">
    <text evidence="2">The sequence shown here is derived from an EMBL/GenBank/DDBJ whole genome shotgun (WGS) entry which is preliminary data.</text>
</comment>
<organism evidence="2 3">
    <name type="scientific">Domibacillus aminovorans</name>
    <dbReference type="NCBI Taxonomy" id="29332"/>
    <lineage>
        <taxon>Bacteria</taxon>
        <taxon>Bacillati</taxon>
        <taxon>Bacillota</taxon>
        <taxon>Bacilli</taxon>
        <taxon>Bacillales</taxon>
        <taxon>Bacillaceae</taxon>
        <taxon>Domibacillus</taxon>
    </lineage>
</organism>
<dbReference type="InterPro" id="IPR025870">
    <property type="entry name" value="Glyoxalase-like_dom"/>
</dbReference>
<dbReference type="Gene3D" id="3.10.180.10">
    <property type="entry name" value="2,3-Dihydroxybiphenyl 1,2-Dioxygenase, domain 1"/>
    <property type="match status" value="1"/>
</dbReference>
<protein>
    <submittedName>
        <fullName evidence="2">Glyoxalase</fullName>
    </submittedName>
</protein>
<accession>A0A177L6I9</accession>
<dbReference type="Proteomes" id="UP000076935">
    <property type="component" value="Unassembled WGS sequence"/>
</dbReference>
<keyword evidence="3" id="KW-1185">Reference proteome</keyword>
<reference evidence="2 3" key="1">
    <citation type="submission" date="2016-01" db="EMBL/GenBank/DDBJ databases">
        <title>Investigation of taxonomic status of Bacillus aminovorans.</title>
        <authorList>
            <person name="Verma A."/>
            <person name="Pal Y."/>
            <person name="Krishnamurthi S."/>
        </authorList>
    </citation>
    <scope>NUCLEOTIDE SEQUENCE [LARGE SCALE GENOMIC DNA]</scope>
    <source>
        <strain evidence="2 3">DSM 1314</strain>
    </source>
</reference>
<evidence type="ECO:0000259" key="1">
    <source>
        <dbReference type="PROSITE" id="PS51819"/>
    </source>
</evidence>
<gene>
    <name evidence="2" type="ORF">AWH49_17045</name>
</gene>
<dbReference type="PROSITE" id="PS51819">
    <property type="entry name" value="VOC"/>
    <property type="match status" value="1"/>
</dbReference>
<proteinExistence type="predicted"/>
<sequence length="127" mass="14210">MKLVMKYVILYVNDFEKTMDFYKGILGLPVKMQQDTYVEFDTGAITLSINTRKDVKELTGLNVPEGSAPTQTFEVGFVVEDVVATIETLRQQGVTILKEPVTKPWGQTVAYVADPDGHYIEICTSVE</sequence>
<name>A0A177L6I9_9BACI</name>
<dbReference type="InterPro" id="IPR050383">
    <property type="entry name" value="GlyoxalaseI/FosfomycinResist"/>
</dbReference>
<dbReference type="PANTHER" id="PTHR21366:SF22">
    <property type="entry name" value="VOC DOMAIN-CONTAINING PROTEIN"/>
    <property type="match status" value="1"/>
</dbReference>
<feature type="domain" description="VOC" evidence="1">
    <location>
        <begin position="4"/>
        <end position="125"/>
    </location>
</feature>
<evidence type="ECO:0000313" key="2">
    <source>
        <dbReference type="EMBL" id="OAH60321.1"/>
    </source>
</evidence>
<dbReference type="CDD" id="cd07264">
    <property type="entry name" value="VOC_like"/>
    <property type="match status" value="1"/>
</dbReference>
<dbReference type="EMBL" id="LQWY01000042">
    <property type="protein sequence ID" value="OAH60321.1"/>
    <property type="molecule type" value="Genomic_DNA"/>
</dbReference>
<evidence type="ECO:0000313" key="3">
    <source>
        <dbReference type="Proteomes" id="UP000076935"/>
    </source>
</evidence>
<dbReference type="InterPro" id="IPR037523">
    <property type="entry name" value="VOC_core"/>
</dbReference>
<dbReference type="InterPro" id="IPR029068">
    <property type="entry name" value="Glyas_Bleomycin-R_OHBP_Dase"/>
</dbReference>
<dbReference type="RefSeq" id="WP_063966191.1">
    <property type="nucleotide sequence ID" value="NZ_JBCNAN010000010.1"/>
</dbReference>
<dbReference type="PANTHER" id="PTHR21366">
    <property type="entry name" value="GLYOXALASE FAMILY PROTEIN"/>
    <property type="match status" value="1"/>
</dbReference>
<dbReference type="SUPFAM" id="SSF54593">
    <property type="entry name" value="Glyoxalase/Bleomycin resistance protein/Dihydroxybiphenyl dioxygenase"/>
    <property type="match status" value="1"/>
</dbReference>
<dbReference type="AlphaFoldDB" id="A0A177L6I9"/>
<dbReference type="Pfam" id="PF12681">
    <property type="entry name" value="Glyoxalase_2"/>
    <property type="match status" value="1"/>
</dbReference>